<proteinExistence type="predicted"/>
<sequence length="311" mass="33482">MAAETLTFGVLADSQAQLNDLVSLVEATGHRVAIAKMASVRNLLAELPAVDAWVVRLNLQQDSALAIVEHLESSDCPVIYDDMECYGNLGGHDRAKRFAAKLQLCTGVAKPEEGAKAQEVWVLAASTGGPEAVTRFLKALSPELEGVAFVYAQHINAEISLSLQKALLLSTQWSVVTCERSRVLREKSIYVVPPDNQVDIYDSGVIAPNSLAWLGPYRPSADQVMARLARHYGNRAGAIVFSGMGDDGSKSCSYMRRSGGMVWAQSPGTCAVDSMPVSAIATGAVSYQGSPENLARQFVYRRQIPPKAINN</sequence>
<dbReference type="GO" id="GO:0005737">
    <property type="term" value="C:cytoplasm"/>
    <property type="evidence" value="ECO:0007669"/>
    <property type="project" value="InterPro"/>
</dbReference>
<dbReference type="Pfam" id="PF01339">
    <property type="entry name" value="CheB_methylest"/>
    <property type="match status" value="1"/>
</dbReference>
<organism evidence="6 7">
    <name type="scientific">Teredinibacter turnerae (strain ATCC 39867 / T7901)</name>
    <dbReference type="NCBI Taxonomy" id="377629"/>
    <lineage>
        <taxon>Bacteria</taxon>
        <taxon>Pseudomonadati</taxon>
        <taxon>Pseudomonadota</taxon>
        <taxon>Gammaproteobacteria</taxon>
        <taxon>Cellvibrionales</taxon>
        <taxon>Cellvibrionaceae</taxon>
        <taxon>Teredinibacter</taxon>
    </lineage>
</organism>
<dbReference type="InterPro" id="IPR000673">
    <property type="entry name" value="Sig_transdc_resp-reg_Me-estase"/>
</dbReference>
<comment type="catalytic activity">
    <reaction evidence="3">
        <text>[protein]-L-glutamate 5-O-methyl ester + H2O = L-glutamyl-[protein] + methanol + H(+)</text>
        <dbReference type="Rhea" id="RHEA:23236"/>
        <dbReference type="Rhea" id="RHEA-COMP:10208"/>
        <dbReference type="Rhea" id="RHEA-COMP:10311"/>
        <dbReference type="ChEBI" id="CHEBI:15377"/>
        <dbReference type="ChEBI" id="CHEBI:15378"/>
        <dbReference type="ChEBI" id="CHEBI:17790"/>
        <dbReference type="ChEBI" id="CHEBI:29973"/>
        <dbReference type="ChEBI" id="CHEBI:82795"/>
        <dbReference type="EC" id="3.1.1.61"/>
    </reaction>
</comment>
<evidence type="ECO:0000256" key="2">
    <source>
        <dbReference type="ARBA" id="ARBA00039140"/>
    </source>
</evidence>
<dbReference type="InterPro" id="IPR035909">
    <property type="entry name" value="CheB_C"/>
</dbReference>
<dbReference type="EC" id="3.1.1.61" evidence="2"/>
<feature type="active site" evidence="4">
    <location>
        <position position="126"/>
    </location>
</feature>
<dbReference type="GO" id="GO:0006935">
    <property type="term" value="P:chemotaxis"/>
    <property type="evidence" value="ECO:0007669"/>
    <property type="project" value="UniProtKB-UniRule"/>
</dbReference>
<dbReference type="OrthoDB" id="9793421at2"/>
<dbReference type="KEGG" id="ttu:TERTU_0237"/>
<evidence type="ECO:0000259" key="5">
    <source>
        <dbReference type="PROSITE" id="PS50122"/>
    </source>
</evidence>
<feature type="active site" evidence="4">
    <location>
        <position position="247"/>
    </location>
</feature>
<keyword evidence="7" id="KW-1185">Reference proteome</keyword>
<dbReference type="STRING" id="377629.TERTU_0237"/>
<gene>
    <name evidence="6" type="ordered locus">TERTU_0237</name>
</gene>
<dbReference type="HOGENOM" id="CLU_064504_0_0_6"/>
<protein>
    <recommendedName>
        <fullName evidence="2">protein-glutamate methylesterase</fullName>
        <ecNumber evidence="2">3.1.1.61</ecNumber>
    </recommendedName>
</protein>
<evidence type="ECO:0000256" key="3">
    <source>
        <dbReference type="ARBA" id="ARBA00048267"/>
    </source>
</evidence>
<feature type="active site" evidence="4">
    <location>
        <position position="154"/>
    </location>
</feature>
<dbReference type="Proteomes" id="UP000009080">
    <property type="component" value="Chromosome"/>
</dbReference>
<feature type="domain" description="CheB-type methylesterase" evidence="5">
    <location>
        <begin position="111"/>
        <end position="286"/>
    </location>
</feature>
<evidence type="ECO:0000313" key="7">
    <source>
        <dbReference type="Proteomes" id="UP000009080"/>
    </source>
</evidence>
<reference evidence="6 7" key="1">
    <citation type="journal article" date="2009" name="PLoS ONE">
        <title>The complete genome of Teredinibacter turnerae T7901: an intracellular endosymbiont of marine wood-boring bivalves (shipworms).</title>
        <authorList>
            <person name="Yang J.C."/>
            <person name="Madupu R."/>
            <person name="Durkin A.S."/>
            <person name="Ekborg N.A."/>
            <person name="Pedamallu C.S."/>
            <person name="Hostetler J.B."/>
            <person name="Radune D."/>
            <person name="Toms B.S."/>
            <person name="Henrissat B."/>
            <person name="Coutinho P.M."/>
            <person name="Schwarz S."/>
            <person name="Field L."/>
            <person name="Trindade-Silva A.E."/>
            <person name="Soares C.A.G."/>
            <person name="Elshahawi S."/>
            <person name="Hanora A."/>
            <person name="Schmidt E.W."/>
            <person name="Haygood M.G."/>
            <person name="Posfai J."/>
            <person name="Benner J."/>
            <person name="Madinger C."/>
            <person name="Nove J."/>
            <person name="Anton B."/>
            <person name="Chaudhary K."/>
            <person name="Foster J."/>
            <person name="Holman A."/>
            <person name="Kumar S."/>
            <person name="Lessard P.A."/>
            <person name="Luyten Y.A."/>
            <person name="Slatko B."/>
            <person name="Wood N."/>
            <person name="Wu B."/>
            <person name="Teplitski M."/>
            <person name="Mougous J.D."/>
            <person name="Ward N."/>
            <person name="Eisen J.A."/>
            <person name="Badger J.H."/>
            <person name="Distel D.L."/>
        </authorList>
    </citation>
    <scope>NUCLEOTIDE SEQUENCE [LARGE SCALE GENOMIC DNA]</scope>
    <source>
        <strain evidence="7">ATCC 39867 / T7901</strain>
    </source>
</reference>
<dbReference type="SUPFAM" id="SSF52738">
    <property type="entry name" value="Methylesterase CheB, C-terminal domain"/>
    <property type="match status" value="1"/>
</dbReference>
<dbReference type="GO" id="GO:0008984">
    <property type="term" value="F:protein-glutamate methylesterase activity"/>
    <property type="evidence" value="ECO:0007669"/>
    <property type="project" value="UniProtKB-EC"/>
</dbReference>
<dbReference type="eggNOG" id="COG2201">
    <property type="taxonomic scope" value="Bacteria"/>
</dbReference>
<keyword evidence="1 4" id="KW-0378">Hydrolase</keyword>
<evidence type="ECO:0000256" key="4">
    <source>
        <dbReference type="PROSITE-ProRule" id="PRU00050"/>
    </source>
</evidence>
<dbReference type="AlphaFoldDB" id="C5BLL5"/>
<evidence type="ECO:0000313" key="6">
    <source>
        <dbReference type="EMBL" id="ACR14039.1"/>
    </source>
</evidence>
<accession>C5BLL5</accession>
<dbReference type="PROSITE" id="PS50122">
    <property type="entry name" value="CHEB"/>
    <property type="match status" value="1"/>
</dbReference>
<evidence type="ECO:0000256" key="1">
    <source>
        <dbReference type="ARBA" id="ARBA00022801"/>
    </source>
</evidence>
<keyword evidence="4" id="KW-0145">Chemotaxis</keyword>
<dbReference type="Gene3D" id="3.40.50.180">
    <property type="entry name" value="Methylesterase CheB, C-terminal domain"/>
    <property type="match status" value="1"/>
</dbReference>
<name>C5BLL5_TERTT</name>
<dbReference type="PANTHER" id="PTHR42872">
    <property type="entry name" value="PROTEIN-GLUTAMATE METHYLESTERASE/PROTEIN-GLUTAMINE GLUTAMINASE"/>
    <property type="match status" value="1"/>
</dbReference>
<dbReference type="RefSeq" id="WP_015820154.1">
    <property type="nucleotide sequence ID" value="NC_012997.1"/>
</dbReference>
<dbReference type="PANTHER" id="PTHR42872:SF6">
    <property type="entry name" value="PROTEIN-GLUTAMATE METHYLESTERASE_PROTEIN-GLUTAMINE GLUTAMINASE"/>
    <property type="match status" value="1"/>
</dbReference>
<dbReference type="EMBL" id="CP001614">
    <property type="protein sequence ID" value="ACR14039.1"/>
    <property type="molecule type" value="Genomic_DNA"/>
</dbReference>
<dbReference type="GO" id="GO:0000156">
    <property type="term" value="F:phosphorelay response regulator activity"/>
    <property type="evidence" value="ECO:0007669"/>
    <property type="project" value="InterPro"/>
</dbReference>